<feature type="transmembrane region" description="Helical" evidence="1">
    <location>
        <begin position="92"/>
        <end position="110"/>
    </location>
</feature>
<evidence type="ECO:0000313" key="2">
    <source>
        <dbReference type="EMBL" id="MBC3790374.1"/>
    </source>
</evidence>
<name>A0ABR6W1A6_9BACT</name>
<evidence type="ECO:0000256" key="1">
    <source>
        <dbReference type="SAM" id="Phobius"/>
    </source>
</evidence>
<protein>
    <recommendedName>
        <fullName evidence="4">DUF2568 domain-containing protein</fullName>
    </recommendedName>
</protein>
<dbReference type="InterPro" id="IPR021214">
    <property type="entry name" value="DUF2568"/>
</dbReference>
<feature type="transmembrane region" description="Helical" evidence="1">
    <location>
        <begin position="38"/>
        <end position="55"/>
    </location>
</feature>
<dbReference type="RefSeq" id="WP_186736212.1">
    <property type="nucleotide sequence ID" value="NZ_VFIA01000004.1"/>
</dbReference>
<dbReference type="Proteomes" id="UP000700732">
    <property type="component" value="Unassembled WGS sequence"/>
</dbReference>
<organism evidence="2 3">
    <name type="scientific">Spirosoma utsteinense</name>
    <dbReference type="NCBI Taxonomy" id="2585773"/>
    <lineage>
        <taxon>Bacteria</taxon>
        <taxon>Pseudomonadati</taxon>
        <taxon>Bacteroidota</taxon>
        <taxon>Cytophagia</taxon>
        <taxon>Cytophagales</taxon>
        <taxon>Cytophagaceae</taxon>
        <taxon>Spirosoma</taxon>
    </lineage>
</organism>
<keyword evidence="1" id="KW-0472">Membrane</keyword>
<accession>A0ABR6W1A6</accession>
<keyword evidence="3" id="KW-1185">Reference proteome</keyword>
<feature type="transmembrane region" description="Helical" evidence="1">
    <location>
        <begin position="67"/>
        <end position="86"/>
    </location>
</feature>
<proteinExistence type="predicted"/>
<evidence type="ECO:0000313" key="3">
    <source>
        <dbReference type="Proteomes" id="UP000700732"/>
    </source>
</evidence>
<keyword evidence="1" id="KW-1133">Transmembrane helix</keyword>
<dbReference type="EMBL" id="VFIA01000004">
    <property type="protein sequence ID" value="MBC3790374.1"/>
    <property type="molecule type" value="Genomic_DNA"/>
</dbReference>
<dbReference type="Pfam" id="PF10823">
    <property type="entry name" value="DUF2568"/>
    <property type="match status" value="1"/>
</dbReference>
<gene>
    <name evidence="2" type="ORF">FH603_863</name>
</gene>
<keyword evidence="1" id="KW-0812">Transmembrane</keyword>
<feature type="transmembrane region" description="Helical" evidence="1">
    <location>
        <begin position="7"/>
        <end position="26"/>
    </location>
</feature>
<reference evidence="2 3" key="1">
    <citation type="submission" date="2019-06" db="EMBL/GenBank/DDBJ databases">
        <title>Spirosoma utsteinense sp. nov. isolated from Antarctic ice-free soils.</title>
        <authorList>
            <person name="Tahon G."/>
        </authorList>
    </citation>
    <scope>NUCLEOTIDE SEQUENCE [LARGE SCALE GENOMIC DNA]</scope>
    <source>
        <strain evidence="2 3">LMG 31447</strain>
    </source>
</reference>
<sequence>MQFIKGLNQLLYFLVELSMFVSLGYAGFQVSTHPYGKYVAAVGLPLVAITLWGIFAAPRSTYRLEPLYRSLFALTLFALTTLLLYRTEHVRLAIFFGVMALTTELLALVLKQ</sequence>
<comment type="caution">
    <text evidence="2">The sequence shown here is derived from an EMBL/GenBank/DDBJ whole genome shotgun (WGS) entry which is preliminary data.</text>
</comment>
<evidence type="ECO:0008006" key="4">
    <source>
        <dbReference type="Google" id="ProtNLM"/>
    </source>
</evidence>